<evidence type="ECO:0000256" key="5">
    <source>
        <dbReference type="ARBA" id="ARBA00022679"/>
    </source>
</evidence>
<evidence type="ECO:0000256" key="10">
    <source>
        <dbReference type="ARBA" id="ARBA00022840"/>
    </source>
</evidence>
<evidence type="ECO:0000259" key="20">
    <source>
        <dbReference type="PROSITE" id="PS50011"/>
    </source>
</evidence>
<organism evidence="22 23">
    <name type="scientific">Asparagus officinalis</name>
    <name type="common">Garden asparagus</name>
    <dbReference type="NCBI Taxonomy" id="4686"/>
    <lineage>
        <taxon>Eukaryota</taxon>
        <taxon>Viridiplantae</taxon>
        <taxon>Streptophyta</taxon>
        <taxon>Embryophyta</taxon>
        <taxon>Tracheophyta</taxon>
        <taxon>Spermatophyta</taxon>
        <taxon>Magnoliopsida</taxon>
        <taxon>Liliopsida</taxon>
        <taxon>Asparagales</taxon>
        <taxon>Asparagaceae</taxon>
        <taxon>Asparagoideae</taxon>
        <taxon>Asparagus</taxon>
    </lineage>
</organism>
<comment type="catalytic activity">
    <reaction evidence="17">
        <text>L-seryl-[protein] + ATP = O-phospho-L-seryl-[protein] + ADP + H(+)</text>
        <dbReference type="Rhea" id="RHEA:17989"/>
        <dbReference type="Rhea" id="RHEA-COMP:9863"/>
        <dbReference type="Rhea" id="RHEA-COMP:11604"/>
        <dbReference type="ChEBI" id="CHEBI:15378"/>
        <dbReference type="ChEBI" id="CHEBI:29999"/>
        <dbReference type="ChEBI" id="CHEBI:30616"/>
        <dbReference type="ChEBI" id="CHEBI:83421"/>
        <dbReference type="ChEBI" id="CHEBI:456216"/>
        <dbReference type="EC" id="2.7.11.1"/>
    </reaction>
</comment>
<dbReference type="SUPFAM" id="SSF56112">
    <property type="entry name" value="Protein kinase-like (PK-like)"/>
    <property type="match status" value="1"/>
</dbReference>
<evidence type="ECO:0000256" key="14">
    <source>
        <dbReference type="ARBA" id="ARBA00023170"/>
    </source>
</evidence>
<dbReference type="Pfam" id="PF07714">
    <property type="entry name" value="PK_Tyr_Ser-Thr"/>
    <property type="match status" value="1"/>
</dbReference>
<dbReference type="InterPro" id="IPR020635">
    <property type="entry name" value="Tyr_kinase_cat_dom"/>
</dbReference>
<comment type="catalytic activity">
    <reaction evidence="16">
        <text>L-threonyl-[protein] + ATP = O-phospho-L-threonyl-[protein] + ADP + H(+)</text>
        <dbReference type="Rhea" id="RHEA:46608"/>
        <dbReference type="Rhea" id="RHEA-COMP:11060"/>
        <dbReference type="Rhea" id="RHEA-COMP:11605"/>
        <dbReference type="ChEBI" id="CHEBI:15378"/>
        <dbReference type="ChEBI" id="CHEBI:30013"/>
        <dbReference type="ChEBI" id="CHEBI:30616"/>
        <dbReference type="ChEBI" id="CHEBI:61977"/>
        <dbReference type="ChEBI" id="CHEBI:456216"/>
        <dbReference type="EC" id="2.7.11.1"/>
    </reaction>
</comment>
<evidence type="ECO:0000256" key="19">
    <source>
        <dbReference type="SAM" id="Phobius"/>
    </source>
</evidence>
<keyword evidence="4" id="KW-0245">EGF-like domain</keyword>
<feature type="transmembrane region" description="Helical" evidence="19">
    <location>
        <begin position="88"/>
        <end position="108"/>
    </location>
</feature>
<keyword evidence="5" id="KW-0808">Transferase</keyword>
<protein>
    <recommendedName>
        <fullName evidence="2">non-specific serine/threonine protein kinase</fullName>
        <ecNumber evidence="2">2.7.11.1</ecNumber>
    </recommendedName>
</protein>
<dbReference type="Gramene" id="ONK74663">
    <property type="protein sequence ID" value="ONK74663"/>
    <property type="gene ID" value="A4U43_C03F8850"/>
</dbReference>
<reference evidence="23" key="1">
    <citation type="journal article" date="2017" name="Nat. Commun.">
        <title>The asparagus genome sheds light on the origin and evolution of a young Y chromosome.</title>
        <authorList>
            <person name="Harkess A."/>
            <person name="Zhou J."/>
            <person name="Xu C."/>
            <person name="Bowers J.E."/>
            <person name="Van der Hulst R."/>
            <person name="Ayyampalayam S."/>
            <person name="Mercati F."/>
            <person name="Riccardi P."/>
            <person name="McKain M.R."/>
            <person name="Kakrana A."/>
            <person name="Tang H."/>
            <person name="Ray J."/>
            <person name="Groenendijk J."/>
            <person name="Arikit S."/>
            <person name="Mathioni S.M."/>
            <person name="Nakano M."/>
            <person name="Shan H."/>
            <person name="Telgmann-Rauber A."/>
            <person name="Kanno A."/>
            <person name="Yue Z."/>
            <person name="Chen H."/>
            <person name="Li W."/>
            <person name="Chen Y."/>
            <person name="Xu X."/>
            <person name="Zhang Y."/>
            <person name="Luo S."/>
            <person name="Chen H."/>
            <person name="Gao J."/>
            <person name="Mao Z."/>
            <person name="Pires J.C."/>
            <person name="Luo M."/>
            <person name="Kudrna D."/>
            <person name="Wing R.A."/>
            <person name="Meyers B.C."/>
            <person name="Yi K."/>
            <person name="Kong H."/>
            <person name="Lavrijsen P."/>
            <person name="Sunseri F."/>
            <person name="Falavigna A."/>
            <person name="Ye Y."/>
            <person name="Leebens-Mack J.H."/>
            <person name="Chen G."/>
        </authorList>
    </citation>
    <scope>NUCLEOTIDE SEQUENCE [LARGE SCALE GENOMIC DNA]</scope>
    <source>
        <strain evidence="23">cv. DH0086</strain>
    </source>
</reference>
<evidence type="ECO:0000256" key="18">
    <source>
        <dbReference type="PROSITE-ProRule" id="PRU10141"/>
    </source>
</evidence>
<keyword evidence="10 18" id="KW-0067">ATP-binding</keyword>
<evidence type="ECO:0000259" key="21">
    <source>
        <dbReference type="PROSITE" id="PS50948"/>
    </source>
</evidence>
<evidence type="ECO:0000256" key="7">
    <source>
        <dbReference type="ARBA" id="ARBA00022729"/>
    </source>
</evidence>
<dbReference type="Proteomes" id="UP000243459">
    <property type="component" value="Chromosome 3"/>
</dbReference>
<keyword evidence="12 19" id="KW-0472">Membrane</keyword>
<dbReference type="FunFam" id="3.30.200.20:FF:000059">
    <property type="entry name" value="S-receptor-like serine/threonine-protein kinase"/>
    <property type="match status" value="1"/>
</dbReference>
<dbReference type="InterPro" id="IPR017441">
    <property type="entry name" value="Protein_kinase_ATP_BS"/>
</dbReference>
<dbReference type="GO" id="GO:0016020">
    <property type="term" value="C:membrane"/>
    <property type="evidence" value="ECO:0007669"/>
    <property type="project" value="UniProtKB-SubCell"/>
</dbReference>
<evidence type="ECO:0000256" key="11">
    <source>
        <dbReference type="ARBA" id="ARBA00022989"/>
    </source>
</evidence>
<dbReference type="PROSITE" id="PS00107">
    <property type="entry name" value="PROTEIN_KINASE_ATP"/>
    <property type="match status" value="1"/>
</dbReference>
<evidence type="ECO:0000256" key="2">
    <source>
        <dbReference type="ARBA" id="ARBA00012513"/>
    </source>
</evidence>
<dbReference type="PROSITE" id="PS50948">
    <property type="entry name" value="PAN"/>
    <property type="match status" value="1"/>
</dbReference>
<sequence length="265" mass="29067">MRLPDNAQSIQAGSASDCESGCLKNCSCTAYSYGSGGCSIWYGNLLNLQDQYTGPKGGTVSLRLAASELHDSKTEGPSLLRRKKIKEGVVIAPVVMGALTLLIITLLLTRKRMRRRAVTGKSKVAENGLVAFKFSELQRVTKNFSEKLGGGSFGSVFKGILSDSTTIAVKKLEGFKQGEKQFWSEVRTIGTTQHVNLVRLHGFCCERKQHLLVYEYMPNGSLDTKLFRNESNQVLDWNTRVTEGLVDGGVAFIEQTVISGFVFVI</sequence>
<dbReference type="GO" id="GO:0004713">
    <property type="term" value="F:protein tyrosine kinase activity"/>
    <property type="evidence" value="ECO:0007669"/>
    <property type="project" value="InterPro"/>
</dbReference>
<dbReference type="PROSITE" id="PS50011">
    <property type="entry name" value="PROTEIN_KINASE_DOM"/>
    <property type="match status" value="1"/>
</dbReference>
<evidence type="ECO:0000256" key="15">
    <source>
        <dbReference type="ARBA" id="ARBA00023180"/>
    </source>
</evidence>
<dbReference type="InterPro" id="IPR001245">
    <property type="entry name" value="Ser-Thr/Tyr_kinase_cat_dom"/>
</dbReference>
<dbReference type="CDD" id="cd01098">
    <property type="entry name" value="PAN_AP_plant"/>
    <property type="match status" value="1"/>
</dbReference>
<evidence type="ECO:0000313" key="22">
    <source>
        <dbReference type="EMBL" id="ONK74663.1"/>
    </source>
</evidence>
<dbReference type="OMA" id="LWCCKRP"/>
<dbReference type="SMART" id="SM00219">
    <property type="entry name" value="TyrKc"/>
    <property type="match status" value="1"/>
</dbReference>
<name>A0A5P1FAA8_ASPOF</name>
<evidence type="ECO:0000256" key="3">
    <source>
        <dbReference type="ARBA" id="ARBA00022527"/>
    </source>
</evidence>
<feature type="domain" description="Apple" evidence="21">
    <location>
        <begin position="1"/>
        <end position="65"/>
    </location>
</feature>
<dbReference type="GO" id="GO:0004674">
    <property type="term" value="F:protein serine/threonine kinase activity"/>
    <property type="evidence" value="ECO:0007669"/>
    <property type="project" value="UniProtKB-KW"/>
</dbReference>
<gene>
    <name evidence="22" type="ORF">A4U43_C03F8850</name>
</gene>
<comment type="subcellular location">
    <subcellularLocation>
        <location evidence="1">Membrane</location>
        <topology evidence="1">Single-pass type I membrane protein</topology>
    </subcellularLocation>
</comment>
<keyword evidence="8 18" id="KW-0547">Nucleotide-binding</keyword>
<evidence type="ECO:0000256" key="12">
    <source>
        <dbReference type="ARBA" id="ARBA00023136"/>
    </source>
</evidence>
<evidence type="ECO:0000256" key="13">
    <source>
        <dbReference type="ARBA" id="ARBA00023157"/>
    </source>
</evidence>
<keyword evidence="11 19" id="KW-1133">Transmembrane helix</keyword>
<evidence type="ECO:0000256" key="1">
    <source>
        <dbReference type="ARBA" id="ARBA00004479"/>
    </source>
</evidence>
<evidence type="ECO:0000256" key="6">
    <source>
        <dbReference type="ARBA" id="ARBA00022692"/>
    </source>
</evidence>
<keyword evidence="9" id="KW-0418">Kinase</keyword>
<dbReference type="EC" id="2.7.11.1" evidence="2"/>
<evidence type="ECO:0000256" key="17">
    <source>
        <dbReference type="ARBA" id="ARBA00048679"/>
    </source>
</evidence>
<evidence type="ECO:0000313" key="23">
    <source>
        <dbReference type="Proteomes" id="UP000243459"/>
    </source>
</evidence>
<evidence type="ECO:0000256" key="4">
    <source>
        <dbReference type="ARBA" id="ARBA00022536"/>
    </source>
</evidence>
<dbReference type="PANTHER" id="PTHR47974:SF19">
    <property type="entry name" value="RECEPTOR-LIKE SERINE_THREONINE-PROTEIN KINASE"/>
    <property type="match status" value="1"/>
</dbReference>
<keyword evidence="13" id="KW-1015">Disulfide bond</keyword>
<dbReference type="PANTHER" id="PTHR47974">
    <property type="entry name" value="OS07G0415500 PROTEIN"/>
    <property type="match status" value="1"/>
</dbReference>
<dbReference type="Gene3D" id="3.30.200.20">
    <property type="entry name" value="Phosphorylase Kinase, domain 1"/>
    <property type="match status" value="1"/>
</dbReference>
<proteinExistence type="predicted"/>
<feature type="domain" description="Protein kinase" evidence="20">
    <location>
        <begin position="142"/>
        <end position="265"/>
    </location>
</feature>
<dbReference type="EMBL" id="CM007383">
    <property type="protein sequence ID" value="ONK74663.1"/>
    <property type="molecule type" value="Genomic_DNA"/>
</dbReference>
<dbReference type="InterPro" id="IPR003609">
    <property type="entry name" value="Pan_app"/>
</dbReference>
<keyword evidence="15" id="KW-0325">Glycoprotein</keyword>
<keyword evidence="23" id="KW-1185">Reference proteome</keyword>
<keyword evidence="14" id="KW-0675">Receptor</keyword>
<dbReference type="AlphaFoldDB" id="A0A5P1FAA8"/>
<keyword evidence="3" id="KW-0723">Serine/threonine-protein kinase</keyword>
<keyword evidence="6 19" id="KW-0812">Transmembrane</keyword>
<evidence type="ECO:0000256" key="16">
    <source>
        <dbReference type="ARBA" id="ARBA00047899"/>
    </source>
</evidence>
<accession>A0A5P1FAA8</accession>
<keyword evidence="7" id="KW-0732">Signal</keyword>
<feature type="binding site" evidence="18">
    <location>
        <position position="171"/>
    </location>
    <ligand>
        <name>ATP</name>
        <dbReference type="ChEBI" id="CHEBI:30616"/>
    </ligand>
</feature>
<dbReference type="GO" id="GO:0005524">
    <property type="term" value="F:ATP binding"/>
    <property type="evidence" value="ECO:0007669"/>
    <property type="project" value="UniProtKB-UniRule"/>
</dbReference>
<evidence type="ECO:0000256" key="8">
    <source>
        <dbReference type="ARBA" id="ARBA00022741"/>
    </source>
</evidence>
<evidence type="ECO:0000256" key="9">
    <source>
        <dbReference type="ARBA" id="ARBA00022777"/>
    </source>
</evidence>
<dbReference type="Pfam" id="PF08276">
    <property type="entry name" value="PAN_2"/>
    <property type="match status" value="1"/>
</dbReference>
<dbReference type="InterPro" id="IPR000719">
    <property type="entry name" value="Prot_kinase_dom"/>
</dbReference>
<dbReference type="InterPro" id="IPR011009">
    <property type="entry name" value="Kinase-like_dom_sf"/>
</dbReference>